<feature type="region of interest" description="Disordered" evidence="1">
    <location>
        <begin position="378"/>
        <end position="400"/>
    </location>
</feature>
<dbReference type="Proteomes" id="UP000277580">
    <property type="component" value="Unassembled WGS sequence"/>
</dbReference>
<protein>
    <submittedName>
        <fullName evidence="2">Uncharacterized protein</fullName>
    </submittedName>
</protein>
<gene>
    <name evidence="2" type="ORF">P167DRAFT_607219</name>
</gene>
<reference evidence="2 3" key="1">
    <citation type="journal article" date="2018" name="Nat. Ecol. Evol.">
        <title>Pezizomycetes genomes reveal the molecular basis of ectomycorrhizal truffle lifestyle.</title>
        <authorList>
            <person name="Murat C."/>
            <person name="Payen T."/>
            <person name="Noel B."/>
            <person name="Kuo A."/>
            <person name="Morin E."/>
            <person name="Chen J."/>
            <person name="Kohler A."/>
            <person name="Krizsan K."/>
            <person name="Balestrini R."/>
            <person name="Da Silva C."/>
            <person name="Montanini B."/>
            <person name="Hainaut M."/>
            <person name="Levati E."/>
            <person name="Barry K.W."/>
            <person name="Belfiori B."/>
            <person name="Cichocki N."/>
            <person name="Clum A."/>
            <person name="Dockter R.B."/>
            <person name="Fauchery L."/>
            <person name="Guy J."/>
            <person name="Iotti M."/>
            <person name="Le Tacon F."/>
            <person name="Lindquist E.A."/>
            <person name="Lipzen A."/>
            <person name="Malagnac F."/>
            <person name="Mello A."/>
            <person name="Molinier V."/>
            <person name="Miyauchi S."/>
            <person name="Poulain J."/>
            <person name="Riccioni C."/>
            <person name="Rubini A."/>
            <person name="Sitrit Y."/>
            <person name="Splivallo R."/>
            <person name="Traeger S."/>
            <person name="Wang M."/>
            <person name="Zifcakova L."/>
            <person name="Wipf D."/>
            <person name="Zambonelli A."/>
            <person name="Paolocci F."/>
            <person name="Nowrousian M."/>
            <person name="Ottonello S."/>
            <person name="Baldrian P."/>
            <person name="Spatafora J.W."/>
            <person name="Henrissat B."/>
            <person name="Nagy L.G."/>
            <person name="Aury J.M."/>
            <person name="Wincker P."/>
            <person name="Grigoriev I.V."/>
            <person name="Bonfante P."/>
            <person name="Martin F.M."/>
        </authorList>
    </citation>
    <scope>NUCLEOTIDE SEQUENCE [LARGE SCALE GENOMIC DNA]</scope>
    <source>
        <strain evidence="2 3">CCBAS932</strain>
    </source>
</reference>
<dbReference type="EMBL" id="ML119143">
    <property type="protein sequence ID" value="RPB10415.1"/>
    <property type="molecule type" value="Genomic_DNA"/>
</dbReference>
<evidence type="ECO:0000313" key="3">
    <source>
        <dbReference type="Proteomes" id="UP000277580"/>
    </source>
</evidence>
<feature type="compositionally biased region" description="Pro residues" evidence="1">
    <location>
        <begin position="389"/>
        <end position="398"/>
    </location>
</feature>
<dbReference type="OrthoDB" id="5347748at2759"/>
<evidence type="ECO:0000256" key="1">
    <source>
        <dbReference type="SAM" id="MobiDB-lite"/>
    </source>
</evidence>
<accession>A0A3N4KXB1</accession>
<evidence type="ECO:0000313" key="2">
    <source>
        <dbReference type="EMBL" id="RPB10415.1"/>
    </source>
</evidence>
<sequence>MSRVDSPNSFLGPFPAPVCAPEFPPPLFRQPPTPNAIRTAFSSPPFNWNGIPLRIFRSPTSLSEFAKFEEQGEFLGREHKYWYKILKSALESDLQGLKRRHDIETKLQPSLRAMYEREETARFHAEFMEKLQWGQESSPLLLRPAEFLDNEYGQQREDEVAEGPQALQNEEFHTIIMDFKKQGLDTEFPSIRTFFGGYPGPSVAWAVQDFYRRQDTARESAKIGLEFQQMWEWSERHWNFFEASSKLRQWVQKLIDKQNRRPTRLVQEYSMKTLNWSPAIESHKRRHQWAVLKRIMSVYECRDEIFPEVSAPAGRTFDRYFGRYGKKEGWYPVDRELDSENFTDSLILQQIDGAESVLEAGGSLAEACAGVVDGCMESTSRRRTRTPASAPPRLPGPPRTLEEAEETLVRLRASADLLFRNLVSKVRNVEASTVGESSRGAVMSSCGAHAMIESATSADTATVDSVTFYSTDVGSRTVEYETTEELPDATDDTNGNAKVNTVGFLAALRHKLIGPPTGNPESEPPVEEWLTSWRNPRAQWPSGLMKA</sequence>
<proteinExistence type="predicted"/>
<name>A0A3N4KXB1_9PEZI</name>
<dbReference type="AlphaFoldDB" id="A0A3N4KXB1"/>
<organism evidence="2 3">
    <name type="scientific">Morchella conica CCBAS932</name>
    <dbReference type="NCBI Taxonomy" id="1392247"/>
    <lineage>
        <taxon>Eukaryota</taxon>
        <taxon>Fungi</taxon>
        <taxon>Dikarya</taxon>
        <taxon>Ascomycota</taxon>
        <taxon>Pezizomycotina</taxon>
        <taxon>Pezizomycetes</taxon>
        <taxon>Pezizales</taxon>
        <taxon>Morchellaceae</taxon>
        <taxon>Morchella</taxon>
    </lineage>
</organism>
<dbReference type="InParanoid" id="A0A3N4KXB1"/>
<keyword evidence="3" id="KW-1185">Reference proteome</keyword>